<dbReference type="STRING" id="329884.A0A4V5NFU8"/>
<dbReference type="OrthoDB" id="5432at2759"/>
<proteinExistence type="predicted"/>
<dbReference type="Proteomes" id="UP000309340">
    <property type="component" value="Unassembled WGS sequence"/>
</dbReference>
<sequence>MLDRFKRSDALMYFVKNKAEEGYSYSAVTHWLHDKYGAVTRQAQFLGKQEVANVSQRWRKANRHIELRLVVQEPTAEEVERKKCLDLIHSASSEGLTRALVAVCKR</sequence>
<gene>
    <name evidence="1" type="ORF">B0A55_06539</name>
</gene>
<accession>A0A4V5NFU8</accession>
<keyword evidence="2" id="KW-1185">Reference proteome</keyword>
<evidence type="ECO:0000313" key="2">
    <source>
        <dbReference type="Proteomes" id="UP000309340"/>
    </source>
</evidence>
<evidence type="ECO:0000313" key="1">
    <source>
        <dbReference type="EMBL" id="TKA72379.1"/>
    </source>
</evidence>
<dbReference type="AlphaFoldDB" id="A0A4V5NFU8"/>
<reference evidence="1 2" key="1">
    <citation type="submission" date="2017-03" db="EMBL/GenBank/DDBJ databases">
        <title>Genomes of endolithic fungi from Antarctica.</title>
        <authorList>
            <person name="Coleine C."/>
            <person name="Masonjones S."/>
            <person name="Stajich J.E."/>
        </authorList>
    </citation>
    <scope>NUCLEOTIDE SEQUENCE [LARGE SCALE GENOMIC DNA]</scope>
    <source>
        <strain evidence="1 2">CCFEE 5184</strain>
    </source>
</reference>
<dbReference type="EMBL" id="NAJQ01000312">
    <property type="protein sequence ID" value="TKA72379.1"/>
    <property type="molecule type" value="Genomic_DNA"/>
</dbReference>
<organism evidence="1 2">
    <name type="scientific">Friedmanniomyces simplex</name>
    <dbReference type="NCBI Taxonomy" id="329884"/>
    <lineage>
        <taxon>Eukaryota</taxon>
        <taxon>Fungi</taxon>
        <taxon>Dikarya</taxon>
        <taxon>Ascomycota</taxon>
        <taxon>Pezizomycotina</taxon>
        <taxon>Dothideomycetes</taxon>
        <taxon>Dothideomycetidae</taxon>
        <taxon>Mycosphaerellales</taxon>
        <taxon>Teratosphaeriaceae</taxon>
        <taxon>Friedmanniomyces</taxon>
    </lineage>
</organism>
<comment type="caution">
    <text evidence="1">The sequence shown here is derived from an EMBL/GenBank/DDBJ whole genome shotgun (WGS) entry which is preliminary data.</text>
</comment>
<protein>
    <submittedName>
        <fullName evidence="1">Uncharacterized protein</fullName>
    </submittedName>
</protein>
<name>A0A4V5NFU8_9PEZI</name>